<feature type="transmembrane region" description="Helical" evidence="2">
    <location>
        <begin position="292"/>
        <end position="309"/>
    </location>
</feature>
<dbReference type="AlphaFoldDB" id="A0A2N3J4V2"/>
<feature type="transmembrane region" description="Helical" evidence="2">
    <location>
        <begin position="321"/>
        <end position="340"/>
    </location>
</feature>
<feature type="transmembrane region" description="Helical" evidence="2">
    <location>
        <begin position="173"/>
        <end position="195"/>
    </location>
</feature>
<proteinExistence type="inferred from homology"/>
<evidence type="ECO:0000313" key="4">
    <source>
        <dbReference type="Proteomes" id="UP000233467"/>
    </source>
</evidence>
<gene>
    <name evidence="3" type="ORF">CJP16_05525</name>
</gene>
<dbReference type="GO" id="GO:0005886">
    <property type="term" value="C:plasma membrane"/>
    <property type="evidence" value="ECO:0007669"/>
    <property type="project" value="UniProtKB-UniRule"/>
</dbReference>
<dbReference type="Proteomes" id="UP000233467">
    <property type="component" value="Unassembled WGS sequence"/>
</dbReference>
<feature type="transmembrane region" description="Helical" evidence="2">
    <location>
        <begin position="77"/>
        <end position="95"/>
    </location>
</feature>
<reference evidence="3 4" key="1">
    <citation type="journal article" date="2017" name="Front. Microbiol.">
        <title>Strong Genomic and Phenotypic Heterogeneity in the Aeromonas sobria Species Complex.</title>
        <authorList>
            <person name="Gauthier J."/>
            <person name="Vincent A.T."/>
            <person name="Charette S.J."/>
            <person name="Derome N."/>
        </authorList>
    </citation>
    <scope>NUCLEOTIDE SEQUENCE [LARGE SCALE GENOMIC DNA]</scope>
    <source>
        <strain evidence="3 4">TM18</strain>
    </source>
</reference>
<feature type="transmembrane region" description="Helical" evidence="2">
    <location>
        <begin position="383"/>
        <end position="405"/>
    </location>
</feature>
<accession>A0A2N3J4V2</accession>
<dbReference type="Pfam" id="PF03390">
    <property type="entry name" value="2HCT"/>
    <property type="match status" value="1"/>
</dbReference>
<sequence>MKNLSTLQTTQEKAALLGGQQIAGMPLFIFLGLATCVLFSGWNGSLPLGMVGALALMFVLGTLLTELGERIMPIREYLGGGTILAIFGGAALFEYQLLPVQAGQVITNFMKEGGFLNFFIASLVTGSVFGMSSALLKNAAMRYLPVILGGVTLALLSVGLVGSLMGYGFKNAVLLIGLPIMGGGMGAGAVPLVEILSGPMQMSSADLLSRMVPAVVIANTLAILVGSLLARLGRRYPSLTGNGKLMIKDNGESLADEQVEAPTLQSLGMGLFISSSMFVLGSLLGNFIPMHPFALMILAVAFIKVSGVLPRRYEQAAADWYQFVVSNLTPSLLVGIGVAYTSIPELISAFSISYFVLVMVTVIGGALGAALVGRIIGFYPIEAAITGGLCMANMGGTGDVAVLSAAQRMKLMPFAQISSRLGGAVMLILATALISLLA</sequence>
<dbReference type="InterPro" id="IPR004679">
    <property type="entry name" value="2-OHcarboxylate_transport"/>
</dbReference>
<organism evidence="3 4">
    <name type="scientific">Aeromonas sobria</name>
    <dbReference type="NCBI Taxonomy" id="646"/>
    <lineage>
        <taxon>Bacteria</taxon>
        <taxon>Pseudomonadati</taxon>
        <taxon>Pseudomonadota</taxon>
        <taxon>Gammaproteobacteria</taxon>
        <taxon>Aeromonadales</taxon>
        <taxon>Aeromonadaceae</taxon>
        <taxon>Aeromonas</taxon>
    </lineage>
</organism>
<comment type="caution">
    <text evidence="3">The sequence shown here is derived from an EMBL/GenBank/DDBJ whole genome shotgun (WGS) entry which is preliminary data.</text>
</comment>
<feature type="transmembrane region" description="Helical" evidence="2">
    <location>
        <begin position="115"/>
        <end position="136"/>
    </location>
</feature>
<feature type="transmembrane region" description="Helical" evidence="2">
    <location>
        <begin position="417"/>
        <end position="437"/>
    </location>
</feature>
<dbReference type="PIRSF" id="PIRSF005348">
    <property type="entry name" value="YxkH"/>
    <property type="match status" value="1"/>
</dbReference>
<keyword evidence="1" id="KW-0813">Transport</keyword>
<name>A0A2N3J4V2_AERSO</name>
<dbReference type="GO" id="GO:0015293">
    <property type="term" value="F:symporter activity"/>
    <property type="evidence" value="ECO:0007669"/>
    <property type="project" value="UniProtKB-UniRule"/>
</dbReference>
<keyword evidence="2" id="KW-0812">Transmembrane</keyword>
<keyword evidence="4" id="KW-1185">Reference proteome</keyword>
<dbReference type="RefSeq" id="WP_101323899.1">
    <property type="nucleotide sequence ID" value="NZ_NKXA01000003.1"/>
</dbReference>
<feature type="transmembrane region" description="Helical" evidence="2">
    <location>
        <begin position="352"/>
        <end position="377"/>
    </location>
</feature>
<feature type="transmembrane region" description="Helical" evidence="2">
    <location>
        <begin position="267"/>
        <end position="285"/>
    </location>
</feature>
<dbReference type="GO" id="GO:0008514">
    <property type="term" value="F:organic anion transmembrane transporter activity"/>
    <property type="evidence" value="ECO:0007669"/>
    <property type="project" value="InterPro"/>
</dbReference>
<evidence type="ECO:0000313" key="3">
    <source>
        <dbReference type="EMBL" id="PKQ81025.1"/>
    </source>
</evidence>
<evidence type="ECO:0000256" key="1">
    <source>
        <dbReference type="PIRNR" id="PIRNR005348"/>
    </source>
</evidence>
<comment type="similarity">
    <text evidence="1">Belongs to the 2-hydroxycarboxylate transporter (2-HCT) (TC 2.A.24) family.</text>
</comment>
<keyword evidence="2" id="KW-1133">Transmembrane helix</keyword>
<feature type="transmembrane region" description="Helical" evidence="2">
    <location>
        <begin position="48"/>
        <end position="65"/>
    </location>
</feature>
<feature type="transmembrane region" description="Helical" evidence="2">
    <location>
        <begin position="21"/>
        <end position="42"/>
    </location>
</feature>
<dbReference type="PANTHER" id="PTHR40033:SF1">
    <property type="entry name" value="CITRATE-SODIUM SYMPORTER"/>
    <property type="match status" value="1"/>
</dbReference>
<feature type="transmembrane region" description="Helical" evidence="2">
    <location>
        <begin position="207"/>
        <end position="230"/>
    </location>
</feature>
<protein>
    <submittedName>
        <fullName evidence="3">Citrate:sodium symporter</fullName>
    </submittedName>
</protein>
<dbReference type="PANTHER" id="PTHR40033">
    <property type="entry name" value="NA(+)-MALATE SYMPORTER"/>
    <property type="match status" value="1"/>
</dbReference>
<dbReference type="EMBL" id="NQMM01000018">
    <property type="protein sequence ID" value="PKQ81025.1"/>
    <property type="molecule type" value="Genomic_DNA"/>
</dbReference>
<feature type="transmembrane region" description="Helical" evidence="2">
    <location>
        <begin position="143"/>
        <end position="167"/>
    </location>
</feature>
<evidence type="ECO:0000256" key="2">
    <source>
        <dbReference type="SAM" id="Phobius"/>
    </source>
</evidence>
<keyword evidence="1" id="KW-0769">Symport</keyword>
<keyword evidence="1 2" id="KW-0472">Membrane</keyword>